<accession>A0A0D0DXN4</accession>
<name>A0A0D0DXN4_9AGAM</name>
<protein>
    <submittedName>
        <fullName evidence="2">Uncharacterized protein</fullName>
    </submittedName>
</protein>
<feature type="compositionally biased region" description="Basic and acidic residues" evidence="1">
    <location>
        <begin position="88"/>
        <end position="97"/>
    </location>
</feature>
<evidence type="ECO:0000256" key="1">
    <source>
        <dbReference type="SAM" id="MobiDB-lite"/>
    </source>
</evidence>
<reference evidence="2 3" key="1">
    <citation type="submission" date="2014-04" db="EMBL/GenBank/DDBJ databases">
        <authorList>
            <consortium name="DOE Joint Genome Institute"/>
            <person name="Kuo A."/>
            <person name="Kohler A."/>
            <person name="Jargeat P."/>
            <person name="Nagy L.G."/>
            <person name="Floudas D."/>
            <person name="Copeland A."/>
            <person name="Barry K.W."/>
            <person name="Cichocki N."/>
            <person name="Veneault-Fourrey C."/>
            <person name="LaButti K."/>
            <person name="Lindquist E.A."/>
            <person name="Lipzen A."/>
            <person name="Lundell T."/>
            <person name="Morin E."/>
            <person name="Murat C."/>
            <person name="Sun H."/>
            <person name="Tunlid A."/>
            <person name="Henrissat B."/>
            <person name="Grigoriev I.V."/>
            <person name="Hibbett D.S."/>
            <person name="Martin F."/>
            <person name="Nordberg H.P."/>
            <person name="Cantor M.N."/>
            <person name="Hua S.X."/>
        </authorList>
    </citation>
    <scope>NUCLEOTIDE SEQUENCE [LARGE SCALE GENOMIC DNA]</scope>
    <source>
        <strain evidence="2 3">Ve08.2h10</strain>
    </source>
</reference>
<dbReference type="AlphaFoldDB" id="A0A0D0DXN4"/>
<evidence type="ECO:0000313" key="3">
    <source>
        <dbReference type="Proteomes" id="UP000054538"/>
    </source>
</evidence>
<keyword evidence="3" id="KW-1185">Reference proteome</keyword>
<sequence length="117" mass="12694">MYPNGGSGWYPNSRGVHGRHVPMTGDGGSVVDRDESGYEPPHYDENETSRPQGYLGSPYVPRGGQTNTLATPNPQQGAHNGTGVRTDSSSREGERRPIPSSHYAAVQQTKNTNKKKK</sequence>
<organism evidence="2 3">
    <name type="scientific">Paxillus rubicundulus Ve08.2h10</name>
    <dbReference type="NCBI Taxonomy" id="930991"/>
    <lineage>
        <taxon>Eukaryota</taxon>
        <taxon>Fungi</taxon>
        <taxon>Dikarya</taxon>
        <taxon>Basidiomycota</taxon>
        <taxon>Agaricomycotina</taxon>
        <taxon>Agaricomycetes</taxon>
        <taxon>Agaricomycetidae</taxon>
        <taxon>Boletales</taxon>
        <taxon>Paxilineae</taxon>
        <taxon>Paxillaceae</taxon>
        <taxon>Paxillus</taxon>
    </lineage>
</organism>
<feature type="compositionally biased region" description="Polar residues" evidence="1">
    <location>
        <begin position="64"/>
        <end position="87"/>
    </location>
</feature>
<feature type="region of interest" description="Disordered" evidence="1">
    <location>
        <begin position="1"/>
        <end position="117"/>
    </location>
</feature>
<reference evidence="3" key="2">
    <citation type="submission" date="2015-01" db="EMBL/GenBank/DDBJ databases">
        <title>Evolutionary Origins and Diversification of the Mycorrhizal Mutualists.</title>
        <authorList>
            <consortium name="DOE Joint Genome Institute"/>
            <consortium name="Mycorrhizal Genomics Consortium"/>
            <person name="Kohler A."/>
            <person name="Kuo A."/>
            <person name="Nagy L.G."/>
            <person name="Floudas D."/>
            <person name="Copeland A."/>
            <person name="Barry K.W."/>
            <person name="Cichocki N."/>
            <person name="Veneault-Fourrey C."/>
            <person name="LaButti K."/>
            <person name="Lindquist E.A."/>
            <person name="Lipzen A."/>
            <person name="Lundell T."/>
            <person name="Morin E."/>
            <person name="Murat C."/>
            <person name="Riley R."/>
            <person name="Ohm R."/>
            <person name="Sun H."/>
            <person name="Tunlid A."/>
            <person name="Henrissat B."/>
            <person name="Grigoriev I.V."/>
            <person name="Hibbett D.S."/>
            <person name="Martin F."/>
        </authorList>
    </citation>
    <scope>NUCLEOTIDE SEQUENCE [LARGE SCALE GENOMIC DNA]</scope>
    <source>
        <strain evidence="3">Ve08.2h10</strain>
    </source>
</reference>
<dbReference type="InParanoid" id="A0A0D0DXN4"/>
<dbReference type="Proteomes" id="UP000054538">
    <property type="component" value="Unassembled WGS sequence"/>
</dbReference>
<gene>
    <name evidence="2" type="ORF">PAXRUDRAFT_8295</name>
</gene>
<feature type="compositionally biased region" description="Basic and acidic residues" evidence="1">
    <location>
        <begin position="31"/>
        <end position="48"/>
    </location>
</feature>
<dbReference type="HOGENOM" id="CLU_2097581_0_0_1"/>
<proteinExistence type="predicted"/>
<dbReference type="EMBL" id="KN824836">
    <property type="protein sequence ID" value="KIL00344.1"/>
    <property type="molecule type" value="Genomic_DNA"/>
</dbReference>
<evidence type="ECO:0000313" key="2">
    <source>
        <dbReference type="EMBL" id="KIL00344.1"/>
    </source>
</evidence>